<evidence type="ECO:0000313" key="11">
    <source>
        <dbReference type="Proteomes" id="UP000075884"/>
    </source>
</evidence>
<dbReference type="PANTHER" id="PTHR22930">
    <property type="match status" value="1"/>
</dbReference>
<name>A0A182N400_9DIPT</name>
<reference evidence="11" key="1">
    <citation type="submission" date="2013-03" db="EMBL/GenBank/DDBJ databases">
        <title>The Genome Sequence of Anopheles dirus WRAIR2.</title>
        <authorList>
            <consortium name="The Broad Institute Genomics Platform"/>
            <person name="Neafsey D.E."/>
            <person name="Walton C."/>
            <person name="Walker B."/>
            <person name="Young S.K."/>
            <person name="Zeng Q."/>
            <person name="Gargeya S."/>
            <person name="Fitzgerald M."/>
            <person name="Haas B."/>
            <person name="Abouelleil A."/>
            <person name="Allen A.W."/>
            <person name="Alvarado L."/>
            <person name="Arachchi H.M."/>
            <person name="Berlin A.M."/>
            <person name="Chapman S.B."/>
            <person name="Gainer-Dewar J."/>
            <person name="Goldberg J."/>
            <person name="Griggs A."/>
            <person name="Gujja S."/>
            <person name="Hansen M."/>
            <person name="Howarth C."/>
            <person name="Imamovic A."/>
            <person name="Ireland A."/>
            <person name="Larimer J."/>
            <person name="McCowan C."/>
            <person name="Murphy C."/>
            <person name="Pearson M."/>
            <person name="Poon T.W."/>
            <person name="Priest M."/>
            <person name="Roberts A."/>
            <person name="Saif S."/>
            <person name="Shea T."/>
            <person name="Sisk P."/>
            <person name="Sykes S."/>
            <person name="Wortman J."/>
            <person name="Nusbaum C."/>
            <person name="Birren B."/>
        </authorList>
    </citation>
    <scope>NUCLEOTIDE SEQUENCE [LARGE SCALE GENOMIC DNA]</scope>
    <source>
        <strain evidence="11">WRAIR2</strain>
    </source>
</reference>
<comment type="cofactor">
    <cofactor evidence="1">
        <name>a divalent metal cation</name>
        <dbReference type="ChEBI" id="CHEBI:60240"/>
    </cofactor>
</comment>
<dbReference type="GO" id="GO:0016787">
    <property type="term" value="F:hydrolase activity"/>
    <property type="evidence" value="ECO:0007669"/>
    <property type="project" value="UniProtKB-KW"/>
</dbReference>
<evidence type="ECO:0000256" key="5">
    <source>
        <dbReference type="ARBA" id="ARBA00022723"/>
    </source>
</evidence>
<dbReference type="EnsemblMetazoa" id="ADIR002364-RA">
    <property type="protein sequence ID" value="ADIR002364-PA"/>
    <property type="gene ID" value="ADIR002364"/>
</dbReference>
<protein>
    <submittedName>
        <fullName evidence="10">DDE Tnp4 domain-containing protein</fullName>
    </submittedName>
</protein>
<organism evidence="10 11">
    <name type="scientific">Anopheles dirus</name>
    <dbReference type="NCBI Taxonomy" id="7168"/>
    <lineage>
        <taxon>Eukaryota</taxon>
        <taxon>Metazoa</taxon>
        <taxon>Ecdysozoa</taxon>
        <taxon>Arthropoda</taxon>
        <taxon>Hexapoda</taxon>
        <taxon>Insecta</taxon>
        <taxon>Pterygota</taxon>
        <taxon>Neoptera</taxon>
        <taxon>Endopterygota</taxon>
        <taxon>Diptera</taxon>
        <taxon>Nematocera</taxon>
        <taxon>Culicoidea</taxon>
        <taxon>Culicidae</taxon>
        <taxon>Anophelinae</taxon>
        <taxon>Anopheles</taxon>
    </lineage>
</organism>
<evidence type="ECO:0000256" key="4">
    <source>
        <dbReference type="ARBA" id="ARBA00022722"/>
    </source>
</evidence>
<evidence type="ECO:0000256" key="2">
    <source>
        <dbReference type="ARBA" id="ARBA00004123"/>
    </source>
</evidence>
<dbReference type="Proteomes" id="UP000075884">
    <property type="component" value="Unassembled WGS sequence"/>
</dbReference>
<dbReference type="AlphaFoldDB" id="A0A182N400"/>
<evidence type="ECO:0000256" key="3">
    <source>
        <dbReference type="ARBA" id="ARBA00006958"/>
    </source>
</evidence>
<keyword evidence="7" id="KW-0539">Nucleus</keyword>
<dbReference type="PANTHER" id="PTHR22930:SF269">
    <property type="entry name" value="NUCLEASE HARBI1-LIKE PROTEIN"/>
    <property type="match status" value="1"/>
</dbReference>
<keyword evidence="6" id="KW-0378">Hydrolase</keyword>
<feature type="compositionally biased region" description="Polar residues" evidence="8">
    <location>
        <begin position="302"/>
        <end position="314"/>
    </location>
</feature>
<comment type="subcellular location">
    <subcellularLocation>
        <location evidence="2">Nucleus</location>
    </subcellularLocation>
</comment>
<evidence type="ECO:0000256" key="7">
    <source>
        <dbReference type="ARBA" id="ARBA00023242"/>
    </source>
</evidence>
<keyword evidence="11" id="KW-1185">Reference proteome</keyword>
<keyword evidence="5" id="KW-0479">Metal-binding</keyword>
<dbReference type="InterPro" id="IPR045249">
    <property type="entry name" value="HARBI1-like"/>
</dbReference>
<evidence type="ECO:0000313" key="10">
    <source>
        <dbReference type="EnsemblMetazoa" id="ADIR002364-PA"/>
    </source>
</evidence>
<evidence type="ECO:0000256" key="1">
    <source>
        <dbReference type="ARBA" id="ARBA00001968"/>
    </source>
</evidence>
<accession>A0A182N400</accession>
<feature type="region of interest" description="Disordered" evidence="8">
    <location>
        <begin position="302"/>
        <end position="323"/>
    </location>
</feature>
<keyword evidence="4" id="KW-0540">Nuclease</keyword>
<dbReference type="GO" id="GO:0004518">
    <property type="term" value="F:nuclease activity"/>
    <property type="evidence" value="ECO:0007669"/>
    <property type="project" value="UniProtKB-KW"/>
</dbReference>
<dbReference type="GO" id="GO:0046872">
    <property type="term" value="F:metal ion binding"/>
    <property type="evidence" value="ECO:0007669"/>
    <property type="project" value="UniProtKB-KW"/>
</dbReference>
<dbReference type="GO" id="GO:0005634">
    <property type="term" value="C:nucleus"/>
    <property type="evidence" value="ECO:0007669"/>
    <property type="project" value="UniProtKB-SubCell"/>
</dbReference>
<evidence type="ECO:0000259" key="9">
    <source>
        <dbReference type="Pfam" id="PF13359"/>
    </source>
</evidence>
<dbReference type="VEuPathDB" id="VectorBase:ADIR002364"/>
<dbReference type="InterPro" id="IPR027806">
    <property type="entry name" value="HARBI1_dom"/>
</dbReference>
<comment type="similarity">
    <text evidence="3">Belongs to the HARBI1 family.</text>
</comment>
<feature type="domain" description="DDE Tnp4" evidence="9">
    <location>
        <begin position="123"/>
        <end position="290"/>
    </location>
</feature>
<sequence length="323" mass="37542">MEEQMNDTIVHFLRMKWEDFDYLESMIGPKIQRMDKNMRKAITPRERQLITLRYLATGESYKSLQYLFRVSKSSISKIVPEVCDCLIAALQDYLKLPSTKQEWLKISRKFQEKWNFPHAIGAIDGKHVHIRAPRQSGSEYFNYKKFHSIVLLALVDADYNFLYVNVGGQGGISDGGIFKNSRLHEMLENKRLDIPEPEILRAPYNIQVPYFILGDKAFAFTNYCIRPYGGPENRLGPIQRNFNYFQSRARMVVENSLGILANRFQVIKGPIQLAPEVAQKMVLTTVYLHNFLRKRFSRTSYMQTSSTTGRSTNGDYRREAPLE</sequence>
<dbReference type="STRING" id="7168.A0A182N400"/>
<dbReference type="Pfam" id="PF13359">
    <property type="entry name" value="DDE_Tnp_4"/>
    <property type="match status" value="1"/>
</dbReference>
<evidence type="ECO:0000256" key="8">
    <source>
        <dbReference type="SAM" id="MobiDB-lite"/>
    </source>
</evidence>
<evidence type="ECO:0000256" key="6">
    <source>
        <dbReference type="ARBA" id="ARBA00022801"/>
    </source>
</evidence>
<proteinExistence type="inferred from homology"/>
<reference evidence="10" key="2">
    <citation type="submission" date="2020-05" db="UniProtKB">
        <authorList>
            <consortium name="EnsemblMetazoa"/>
        </authorList>
    </citation>
    <scope>IDENTIFICATION</scope>
    <source>
        <strain evidence="10">WRAIR2</strain>
    </source>
</reference>